<feature type="domain" description="Plastocyanin-like" evidence="2">
    <location>
        <begin position="49"/>
        <end position="92"/>
    </location>
</feature>
<name>A0A1B1K602_RHOOP</name>
<dbReference type="EMBL" id="CP009111">
    <property type="protein sequence ID" value="ANS27991.1"/>
    <property type="molecule type" value="Genomic_DNA"/>
</dbReference>
<dbReference type="PATRIC" id="fig|37919.13.peg.3418"/>
<sequence>MSACTRDSSSPGPHPVDENAVSAAEAARPHTGRTVDAALTPQTTDIDLGGIHVRTLAYGNTVPGTTIRANVGDEVAVALTNGLDHETWMETHLRLSWSGHTTPREVEQGIIEKLPSSLVY</sequence>
<dbReference type="GO" id="GO:0005507">
    <property type="term" value="F:copper ion binding"/>
    <property type="evidence" value="ECO:0007669"/>
    <property type="project" value="InterPro"/>
</dbReference>
<dbReference type="SUPFAM" id="SSF49503">
    <property type="entry name" value="Cupredoxins"/>
    <property type="match status" value="1"/>
</dbReference>
<gene>
    <name evidence="3" type="ORF">R1CP_16515</name>
</gene>
<dbReference type="AlphaFoldDB" id="A0A1B1K602"/>
<dbReference type="InterPro" id="IPR008972">
    <property type="entry name" value="Cupredoxin"/>
</dbReference>
<feature type="region of interest" description="Disordered" evidence="1">
    <location>
        <begin position="1"/>
        <end position="39"/>
    </location>
</feature>
<evidence type="ECO:0000259" key="2">
    <source>
        <dbReference type="Pfam" id="PF07732"/>
    </source>
</evidence>
<accession>A0A1B1K602</accession>
<organism evidence="3 4">
    <name type="scientific">Rhodococcus opacus</name>
    <name type="common">Nocardia opaca</name>
    <dbReference type="NCBI Taxonomy" id="37919"/>
    <lineage>
        <taxon>Bacteria</taxon>
        <taxon>Bacillati</taxon>
        <taxon>Actinomycetota</taxon>
        <taxon>Actinomycetes</taxon>
        <taxon>Mycobacteriales</taxon>
        <taxon>Nocardiaceae</taxon>
        <taxon>Rhodococcus</taxon>
    </lineage>
</organism>
<feature type="compositionally biased region" description="Polar residues" evidence="1">
    <location>
        <begin position="1"/>
        <end position="11"/>
    </location>
</feature>
<proteinExistence type="predicted"/>
<dbReference type="Pfam" id="PF07732">
    <property type="entry name" value="Cu-oxidase_3"/>
    <property type="match status" value="1"/>
</dbReference>
<dbReference type="Proteomes" id="UP000186108">
    <property type="component" value="Chromosome"/>
</dbReference>
<protein>
    <recommendedName>
        <fullName evidence="2">Plastocyanin-like domain-containing protein</fullName>
    </recommendedName>
</protein>
<dbReference type="Gene3D" id="2.60.40.420">
    <property type="entry name" value="Cupredoxins - blue copper proteins"/>
    <property type="match status" value="1"/>
</dbReference>
<dbReference type="InterPro" id="IPR011707">
    <property type="entry name" value="Cu-oxidase-like_N"/>
</dbReference>
<evidence type="ECO:0000313" key="3">
    <source>
        <dbReference type="EMBL" id="ANS27991.1"/>
    </source>
</evidence>
<dbReference type="RefSeq" id="WP_065490858.1">
    <property type="nucleotide sequence ID" value="NZ_CP009111.1"/>
</dbReference>
<evidence type="ECO:0000256" key="1">
    <source>
        <dbReference type="SAM" id="MobiDB-lite"/>
    </source>
</evidence>
<reference evidence="3 4" key="1">
    <citation type="submission" date="2014-07" db="EMBL/GenBank/DDBJ databases">
        <authorList>
            <person name="Zhang J.E."/>
            <person name="Yang H."/>
            <person name="Guo J."/>
            <person name="Deng Z."/>
            <person name="Luo H."/>
            <person name="Luo M."/>
            <person name="Zhao B."/>
        </authorList>
    </citation>
    <scope>NUCLEOTIDE SEQUENCE [LARGE SCALE GENOMIC DNA]</scope>
    <source>
        <strain evidence="3 4">1CP</strain>
    </source>
</reference>
<evidence type="ECO:0000313" key="4">
    <source>
        <dbReference type="Proteomes" id="UP000186108"/>
    </source>
</evidence>